<dbReference type="STRING" id="1367422.A0A178ZWI6"/>
<dbReference type="OrthoDB" id="2993351at2759"/>
<dbReference type="PANTHER" id="PTHR40780">
    <property type="entry name" value="DUF3669 DOMAIN-CONTAINING PROTEIN"/>
    <property type="match status" value="1"/>
</dbReference>
<feature type="domain" description="DUF3669" evidence="1">
    <location>
        <begin position="104"/>
        <end position="124"/>
    </location>
</feature>
<dbReference type="GeneID" id="30006762"/>
<dbReference type="Pfam" id="PF12417">
    <property type="entry name" value="DUF3669"/>
    <property type="match status" value="1"/>
</dbReference>
<reference evidence="2 3" key="1">
    <citation type="submission" date="2016-04" db="EMBL/GenBank/DDBJ databases">
        <title>Draft genome of Fonsecaea erecta CBS 125763.</title>
        <authorList>
            <person name="Weiss V.A."/>
            <person name="Vicente V.A."/>
            <person name="Raittz R.T."/>
            <person name="Moreno L.F."/>
            <person name="De Souza E.M."/>
            <person name="Pedrosa F.O."/>
            <person name="Steffens M.B."/>
            <person name="Faoro H."/>
            <person name="Tadra-Sfeir M.Z."/>
            <person name="Najafzadeh M.J."/>
            <person name="Felipe M.S."/>
            <person name="Teixeira M."/>
            <person name="Sun J."/>
            <person name="Xi L."/>
            <person name="Gomes R."/>
            <person name="De Azevedo C.M."/>
            <person name="Salgado C.G."/>
            <person name="Da Silva M.B."/>
            <person name="Nascimento M.F."/>
            <person name="Queiroz-Telles F."/>
            <person name="Attili D.S."/>
            <person name="Gorbushina A."/>
        </authorList>
    </citation>
    <scope>NUCLEOTIDE SEQUENCE [LARGE SCALE GENOMIC DNA]</scope>
    <source>
        <strain evidence="2 3">CBS 125763</strain>
    </source>
</reference>
<proteinExistence type="predicted"/>
<name>A0A178ZWI6_9EURO</name>
<dbReference type="RefSeq" id="XP_018696732.1">
    <property type="nucleotide sequence ID" value="XM_018834108.1"/>
</dbReference>
<keyword evidence="3" id="KW-1185">Reference proteome</keyword>
<dbReference type="AlphaFoldDB" id="A0A178ZWI6"/>
<evidence type="ECO:0000259" key="1">
    <source>
        <dbReference type="Pfam" id="PF12417"/>
    </source>
</evidence>
<sequence>MIKDNVADRDCLVRLYLGRRKIQLEARRGQNFFFLRNYPLHLNRAEELGLQTVDYARAMAESLAVMHWVARTNANDVKFVLGGPGTHNTGIGEYTNDFFGRQCLWVLDFDCCRPITMDDIGVEHSRHPVDADYLKLPEKFLPRVEDMHDEAVRKRSTDPNRCMSS</sequence>
<protein>
    <recommendedName>
        <fullName evidence="1">DUF3669 domain-containing protein</fullName>
    </recommendedName>
</protein>
<dbReference type="InterPro" id="IPR022137">
    <property type="entry name" value="Znf_prot_DUF3669"/>
</dbReference>
<dbReference type="PANTHER" id="PTHR40780:SF3">
    <property type="entry name" value="DUF3669 DOMAIN-CONTAINING PROTEIN"/>
    <property type="match status" value="1"/>
</dbReference>
<comment type="caution">
    <text evidence="2">The sequence shown here is derived from an EMBL/GenBank/DDBJ whole genome shotgun (WGS) entry which is preliminary data.</text>
</comment>
<evidence type="ECO:0000313" key="2">
    <source>
        <dbReference type="EMBL" id="OAP63365.1"/>
    </source>
</evidence>
<accession>A0A178ZWI6</accession>
<organism evidence="2 3">
    <name type="scientific">Fonsecaea erecta</name>
    <dbReference type="NCBI Taxonomy" id="1367422"/>
    <lineage>
        <taxon>Eukaryota</taxon>
        <taxon>Fungi</taxon>
        <taxon>Dikarya</taxon>
        <taxon>Ascomycota</taxon>
        <taxon>Pezizomycotina</taxon>
        <taxon>Eurotiomycetes</taxon>
        <taxon>Chaetothyriomycetidae</taxon>
        <taxon>Chaetothyriales</taxon>
        <taxon>Herpotrichiellaceae</taxon>
        <taxon>Fonsecaea</taxon>
    </lineage>
</organism>
<dbReference type="Proteomes" id="UP000078343">
    <property type="component" value="Unassembled WGS sequence"/>
</dbReference>
<evidence type="ECO:0000313" key="3">
    <source>
        <dbReference type="Proteomes" id="UP000078343"/>
    </source>
</evidence>
<gene>
    <name evidence="2" type="ORF">AYL99_02592</name>
</gene>
<dbReference type="EMBL" id="LVYI01000002">
    <property type="protein sequence ID" value="OAP63365.1"/>
    <property type="molecule type" value="Genomic_DNA"/>
</dbReference>